<name>A0A5M3VZ57_9ACTN</name>
<dbReference type="AlphaFoldDB" id="A0A5M3VZ57"/>
<protein>
    <submittedName>
        <fullName evidence="1">Uncharacterized protein</fullName>
    </submittedName>
</protein>
<sequence>MATTGNSLASDKALLRIYSAALTRVLHDREIRDAFDHVWVRPLQIRLEMERDAAEVMAEAPQEYNAYLRARHRHRGRSATVVLPDPGSPGHSRTVADISAKTNIPRSSLTFVLVATKP</sequence>
<keyword evidence="2" id="KW-1185">Reference proteome</keyword>
<evidence type="ECO:0000313" key="2">
    <source>
        <dbReference type="Proteomes" id="UP000334990"/>
    </source>
</evidence>
<proteinExistence type="predicted"/>
<reference evidence="1 2" key="1">
    <citation type="submission" date="2019-10" db="EMBL/GenBank/DDBJ databases">
        <title>Whole genome shotgun sequence of Acrocarpospora corrugata NBRC 13972.</title>
        <authorList>
            <person name="Ichikawa N."/>
            <person name="Kimura A."/>
            <person name="Kitahashi Y."/>
            <person name="Komaki H."/>
            <person name="Oguchi A."/>
        </authorList>
    </citation>
    <scope>NUCLEOTIDE SEQUENCE [LARGE SCALE GENOMIC DNA]</scope>
    <source>
        <strain evidence="1 2">NBRC 13972</strain>
    </source>
</reference>
<comment type="caution">
    <text evidence="1">The sequence shown here is derived from an EMBL/GenBank/DDBJ whole genome shotgun (WGS) entry which is preliminary data.</text>
</comment>
<dbReference type="Proteomes" id="UP000334990">
    <property type="component" value="Unassembled WGS sequence"/>
</dbReference>
<dbReference type="EMBL" id="BLAD01000048">
    <property type="protein sequence ID" value="GES01022.1"/>
    <property type="molecule type" value="Genomic_DNA"/>
</dbReference>
<organism evidence="1 2">
    <name type="scientific">Acrocarpospora corrugata</name>
    <dbReference type="NCBI Taxonomy" id="35763"/>
    <lineage>
        <taxon>Bacteria</taxon>
        <taxon>Bacillati</taxon>
        <taxon>Actinomycetota</taxon>
        <taxon>Actinomycetes</taxon>
        <taxon>Streptosporangiales</taxon>
        <taxon>Streptosporangiaceae</taxon>
        <taxon>Acrocarpospora</taxon>
    </lineage>
</organism>
<dbReference type="RefSeq" id="WP_155337329.1">
    <property type="nucleotide sequence ID" value="NZ_BAAABN010000002.1"/>
</dbReference>
<evidence type="ECO:0000313" key="1">
    <source>
        <dbReference type="EMBL" id="GES01022.1"/>
    </source>
</evidence>
<gene>
    <name evidence="1" type="ORF">Acor_30860</name>
</gene>
<accession>A0A5M3VZ57</accession>